<dbReference type="Gene3D" id="2.160.20.80">
    <property type="entry name" value="E3 ubiquitin-protein ligase SopA"/>
    <property type="match status" value="2"/>
</dbReference>
<dbReference type="Proteomes" id="UP000295710">
    <property type="component" value="Unassembled WGS sequence"/>
</dbReference>
<dbReference type="InterPro" id="IPR001646">
    <property type="entry name" value="5peptide_repeat"/>
</dbReference>
<dbReference type="InterPro" id="IPR051082">
    <property type="entry name" value="Pentapeptide-BTB/POZ_domain"/>
</dbReference>
<comment type="caution">
    <text evidence="1">The sequence shown here is derived from an EMBL/GenBank/DDBJ whole genome shotgun (WGS) entry which is preliminary data.</text>
</comment>
<sequence length="281" mass="30441">MFEIGDLVRGTKESDGQYEITNSAMTKGIVVDIGPRGNILVRVLQHQCGVHGMHCVKPEYFEKIGHAEPFEAAKFQEALSKGKDKAVEYLLSADLSYADLRHASLNDADLSYADLSGANLRGANLSDTDLSGANLRGANLSDTDLSGADLRHANMSYADLSGANMSGANLSDADLSGANLRGANLSGANLRGADLRHANLRHANLSGADLDFSCFPLWCGGMNIKSDVRIARQLAYHFCRLDCENEEYIDARNALVQFANGFHRVQECGQLAFRSKSQKVK</sequence>
<dbReference type="PANTHER" id="PTHR14136">
    <property type="entry name" value="BTB_POZ DOMAIN-CONTAINING PROTEIN KCTD9"/>
    <property type="match status" value="1"/>
</dbReference>
<dbReference type="RefSeq" id="WP_132277402.1">
    <property type="nucleotide sequence ID" value="NZ_SMMX01000006.1"/>
</dbReference>
<dbReference type="Pfam" id="PF00805">
    <property type="entry name" value="Pentapeptide"/>
    <property type="match status" value="3"/>
</dbReference>
<dbReference type="EMBL" id="SMMX01000006">
    <property type="protein sequence ID" value="TDA21959.1"/>
    <property type="molecule type" value="Genomic_DNA"/>
</dbReference>
<evidence type="ECO:0000313" key="1">
    <source>
        <dbReference type="EMBL" id="TDA21959.1"/>
    </source>
</evidence>
<dbReference type="PANTHER" id="PTHR14136:SF17">
    <property type="entry name" value="BTB_POZ DOMAIN-CONTAINING PROTEIN KCTD9"/>
    <property type="match status" value="1"/>
</dbReference>
<keyword evidence="2" id="KW-1185">Reference proteome</keyword>
<proteinExistence type="predicted"/>
<accession>A0A4R4FGH3</accession>
<organism evidence="1 2">
    <name type="scientific">Extibacter muris</name>
    <dbReference type="NCBI Taxonomy" id="1796622"/>
    <lineage>
        <taxon>Bacteria</taxon>
        <taxon>Bacillati</taxon>
        <taxon>Bacillota</taxon>
        <taxon>Clostridia</taxon>
        <taxon>Lachnospirales</taxon>
        <taxon>Lachnospiraceae</taxon>
        <taxon>Extibacter</taxon>
    </lineage>
</organism>
<name>A0A4R4FGH3_9FIRM</name>
<dbReference type="AlphaFoldDB" id="A0A4R4FGH3"/>
<protein>
    <submittedName>
        <fullName evidence="1">Pentapeptide repeat-containing protein</fullName>
    </submittedName>
</protein>
<reference evidence="1 2" key="1">
    <citation type="journal article" date="2016" name="Nat. Microbiol.">
        <title>The Mouse Intestinal Bacterial Collection (miBC) provides host-specific insight into cultured diversity and functional potential of the gut microbiota.</title>
        <authorList>
            <person name="Lagkouvardos I."/>
            <person name="Pukall R."/>
            <person name="Abt B."/>
            <person name="Foesel B.U."/>
            <person name="Meier-Kolthoff J.P."/>
            <person name="Kumar N."/>
            <person name="Bresciani A."/>
            <person name="Martinez I."/>
            <person name="Just S."/>
            <person name="Ziegler C."/>
            <person name="Brugiroux S."/>
            <person name="Garzetti D."/>
            <person name="Wenning M."/>
            <person name="Bui T.P."/>
            <person name="Wang J."/>
            <person name="Hugenholtz F."/>
            <person name="Plugge C.M."/>
            <person name="Peterson D.A."/>
            <person name="Hornef M.W."/>
            <person name="Baines J.F."/>
            <person name="Smidt H."/>
            <person name="Walter J."/>
            <person name="Kristiansen K."/>
            <person name="Nielsen H.B."/>
            <person name="Haller D."/>
            <person name="Overmann J."/>
            <person name="Stecher B."/>
            <person name="Clavel T."/>
        </authorList>
    </citation>
    <scope>NUCLEOTIDE SEQUENCE [LARGE SCALE GENOMIC DNA]</scope>
    <source>
        <strain evidence="1 2">DSM 28560</strain>
    </source>
</reference>
<dbReference type="SUPFAM" id="SSF141571">
    <property type="entry name" value="Pentapeptide repeat-like"/>
    <property type="match status" value="1"/>
</dbReference>
<gene>
    <name evidence="1" type="ORF">E1963_09370</name>
</gene>
<evidence type="ECO:0000313" key="2">
    <source>
        <dbReference type="Proteomes" id="UP000295710"/>
    </source>
</evidence>